<evidence type="ECO:0000256" key="2">
    <source>
        <dbReference type="ARBA" id="ARBA00004651"/>
    </source>
</evidence>
<evidence type="ECO:0000256" key="3">
    <source>
        <dbReference type="ARBA" id="ARBA00012438"/>
    </source>
</evidence>
<dbReference type="InterPro" id="IPR005467">
    <property type="entry name" value="His_kinase_dom"/>
</dbReference>
<dbReference type="CDD" id="cd00075">
    <property type="entry name" value="HATPase"/>
    <property type="match status" value="1"/>
</dbReference>
<keyword evidence="10" id="KW-1133">Transmembrane helix</keyword>
<dbReference type="SUPFAM" id="SSF47384">
    <property type="entry name" value="Homodimeric domain of signal transducing histidine kinase"/>
    <property type="match status" value="1"/>
</dbReference>
<dbReference type="PANTHER" id="PTHR44936">
    <property type="entry name" value="SENSOR PROTEIN CREC"/>
    <property type="match status" value="1"/>
</dbReference>
<dbReference type="EMBL" id="JRUQ01000030">
    <property type="protein sequence ID" value="KGT94111.1"/>
    <property type="molecule type" value="Genomic_DNA"/>
</dbReference>
<dbReference type="Pfam" id="PF00512">
    <property type="entry name" value="HisKA"/>
    <property type="match status" value="1"/>
</dbReference>
<dbReference type="InterPro" id="IPR050980">
    <property type="entry name" value="2C_sensor_his_kinase"/>
</dbReference>
<dbReference type="SUPFAM" id="SSF158472">
    <property type="entry name" value="HAMP domain-like"/>
    <property type="match status" value="1"/>
</dbReference>
<proteinExistence type="predicted"/>
<protein>
    <recommendedName>
        <fullName evidence="3">histidine kinase</fullName>
        <ecNumber evidence="3">2.7.13.3</ecNumber>
    </recommendedName>
</protein>
<evidence type="ECO:0000256" key="1">
    <source>
        <dbReference type="ARBA" id="ARBA00000085"/>
    </source>
</evidence>
<keyword evidence="8" id="KW-0418">Kinase</keyword>
<dbReference type="PANTHER" id="PTHR44936:SF10">
    <property type="entry name" value="SENSOR PROTEIN RSTB"/>
    <property type="match status" value="1"/>
</dbReference>
<dbReference type="SUPFAM" id="SSF55874">
    <property type="entry name" value="ATPase domain of HSP90 chaperone/DNA topoisomerase II/histidine kinase"/>
    <property type="match status" value="1"/>
</dbReference>
<feature type="domain" description="Histidine kinase" evidence="11">
    <location>
        <begin position="225"/>
        <end position="424"/>
    </location>
</feature>
<dbReference type="InterPro" id="IPR003660">
    <property type="entry name" value="HAMP_dom"/>
</dbReference>
<dbReference type="GO" id="GO:0005886">
    <property type="term" value="C:plasma membrane"/>
    <property type="evidence" value="ECO:0007669"/>
    <property type="project" value="UniProtKB-SubCell"/>
</dbReference>
<evidence type="ECO:0000259" key="12">
    <source>
        <dbReference type="PROSITE" id="PS50885"/>
    </source>
</evidence>
<dbReference type="SMART" id="SM00388">
    <property type="entry name" value="HisKA"/>
    <property type="match status" value="1"/>
</dbReference>
<evidence type="ECO:0000256" key="6">
    <source>
        <dbReference type="ARBA" id="ARBA00022679"/>
    </source>
</evidence>
<dbReference type="eggNOG" id="COG3850">
    <property type="taxonomic scope" value="Bacteria"/>
</dbReference>
<dbReference type="EC" id="2.7.13.3" evidence="3"/>
<dbReference type="CDD" id="cd06225">
    <property type="entry name" value="HAMP"/>
    <property type="match status" value="1"/>
</dbReference>
<dbReference type="InterPro" id="IPR036890">
    <property type="entry name" value="HATPase_C_sf"/>
</dbReference>
<comment type="subcellular location">
    <subcellularLocation>
        <location evidence="2">Cell membrane</location>
        <topology evidence="2">Multi-pass membrane protein</topology>
    </subcellularLocation>
</comment>
<evidence type="ECO:0000259" key="11">
    <source>
        <dbReference type="PROSITE" id="PS50109"/>
    </source>
</evidence>
<dbReference type="Gene3D" id="3.30.565.10">
    <property type="entry name" value="Histidine kinase-like ATPase, C-terminal domain"/>
    <property type="match status" value="1"/>
</dbReference>
<dbReference type="Pfam" id="PF00672">
    <property type="entry name" value="HAMP"/>
    <property type="match status" value="1"/>
</dbReference>
<evidence type="ECO:0000256" key="4">
    <source>
        <dbReference type="ARBA" id="ARBA00022475"/>
    </source>
</evidence>
<dbReference type="AlphaFoldDB" id="A0A0A3Z903"/>
<keyword evidence="14" id="KW-1185">Reference proteome</keyword>
<keyword evidence="10" id="KW-0472">Membrane</keyword>
<dbReference type="PROSITE" id="PS50885">
    <property type="entry name" value="HAMP"/>
    <property type="match status" value="1"/>
</dbReference>
<dbReference type="CDD" id="cd00082">
    <property type="entry name" value="HisKA"/>
    <property type="match status" value="1"/>
</dbReference>
<dbReference type="PROSITE" id="PS50109">
    <property type="entry name" value="HIS_KIN"/>
    <property type="match status" value="1"/>
</dbReference>
<comment type="caution">
    <text evidence="13">The sequence shown here is derived from an EMBL/GenBank/DDBJ whole genome shotgun (WGS) entry which is preliminary data.</text>
</comment>
<dbReference type="PRINTS" id="PR00344">
    <property type="entry name" value="BCTRLSENSOR"/>
</dbReference>
<keyword evidence="10" id="KW-0812">Transmembrane</keyword>
<dbReference type="InterPro" id="IPR036097">
    <property type="entry name" value="HisK_dim/P_sf"/>
</dbReference>
<dbReference type="GO" id="GO:0000155">
    <property type="term" value="F:phosphorelay sensor kinase activity"/>
    <property type="evidence" value="ECO:0007669"/>
    <property type="project" value="InterPro"/>
</dbReference>
<gene>
    <name evidence="13" type="ORF">NG99_10720</name>
</gene>
<evidence type="ECO:0000313" key="13">
    <source>
        <dbReference type="EMBL" id="KGT94111.1"/>
    </source>
</evidence>
<organism evidence="13 14">
    <name type="scientific">Erwinia typographi</name>
    <dbReference type="NCBI Taxonomy" id="371042"/>
    <lineage>
        <taxon>Bacteria</taxon>
        <taxon>Pseudomonadati</taxon>
        <taxon>Pseudomonadota</taxon>
        <taxon>Gammaproteobacteria</taxon>
        <taxon>Enterobacterales</taxon>
        <taxon>Erwiniaceae</taxon>
        <taxon>Erwinia</taxon>
    </lineage>
</organism>
<keyword evidence="4" id="KW-1003">Cell membrane</keyword>
<comment type="catalytic activity">
    <reaction evidence="1">
        <text>ATP + protein L-histidine = ADP + protein N-phospho-L-histidine.</text>
        <dbReference type="EC" id="2.7.13.3"/>
    </reaction>
</comment>
<keyword evidence="5" id="KW-0597">Phosphoprotein</keyword>
<feature type="transmembrane region" description="Helical" evidence="10">
    <location>
        <begin position="143"/>
        <end position="164"/>
    </location>
</feature>
<reference evidence="13 14" key="1">
    <citation type="submission" date="2014-10" db="EMBL/GenBank/DDBJ databases">
        <title>Genome sequence of Erwinia typographi M043b.</title>
        <authorList>
            <person name="Chan K.-G."/>
            <person name="Tan W.-S."/>
        </authorList>
    </citation>
    <scope>NUCLEOTIDE SEQUENCE [LARGE SCALE GENOMIC DNA]</scope>
    <source>
        <strain evidence="13 14">M043b</strain>
    </source>
</reference>
<dbReference type="SMART" id="SM00304">
    <property type="entry name" value="HAMP"/>
    <property type="match status" value="1"/>
</dbReference>
<evidence type="ECO:0000256" key="7">
    <source>
        <dbReference type="ARBA" id="ARBA00022741"/>
    </source>
</evidence>
<feature type="domain" description="HAMP" evidence="12">
    <location>
        <begin position="165"/>
        <end position="217"/>
    </location>
</feature>
<evidence type="ECO:0000256" key="9">
    <source>
        <dbReference type="ARBA" id="ARBA00022840"/>
    </source>
</evidence>
<name>A0A0A3Z903_9GAMM</name>
<feature type="transmembrane region" description="Helical" evidence="10">
    <location>
        <begin position="14"/>
        <end position="36"/>
    </location>
</feature>
<evidence type="ECO:0000313" key="14">
    <source>
        <dbReference type="Proteomes" id="UP000030351"/>
    </source>
</evidence>
<keyword evidence="7" id="KW-0547">Nucleotide-binding</keyword>
<dbReference type="Gene3D" id="6.10.340.10">
    <property type="match status" value="1"/>
</dbReference>
<dbReference type="SMART" id="SM00387">
    <property type="entry name" value="HATPase_c"/>
    <property type="match status" value="1"/>
</dbReference>
<dbReference type="InterPro" id="IPR004358">
    <property type="entry name" value="Sig_transdc_His_kin-like_C"/>
</dbReference>
<dbReference type="InterPro" id="IPR003661">
    <property type="entry name" value="HisK_dim/P_dom"/>
</dbReference>
<evidence type="ECO:0000256" key="8">
    <source>
        <dbReference type="ARBA" id="ARBA00022777"/>
    </source>
</evidence>
<dbReference type="Gene3D" id="1.10.287.130">
    <property type="match status" value="1"/>
</dbReference>
<sequence>MVKKLTDYPMYQQIFFAVTSAILAVVFCTIALWLWLDDNNRHLNAFATFTDIVEESLPPASASTARQAKAVDQWIARTHTRFALFTPGGKLISHPLNPPMPYPERIRPGGYFDDWAGTRFVWQFADGRVLVVQLSIDRANRPWIFICMVLAMAFAVALVSWPIVRRLTARLETLQQSVESLGNGQLSSRVIVSGNDEVARLALSYNRSASQLEKLVSAQKNMLARASHELRSPLARIQMASALLASETSPAADELRHSVAELDELVEEILTMSRLEGAEALKNRDVQRTDVTAIAAEECARSEVELDTAHVIAFTDPTLIRRMMRNLIENALKHGAQPVSVSLHPDETGHFIFTVSDRGKGIPDGEISRIFAPFYRLPQQNGAGGTGLGLALVKAVCEYHGGTVTLANIPSGGACFTVSIPLGA</sequence>
<dbReference type="GO" id="GO:0005524">
    <property type="term" value="F:ATP binding"/>
    <property type="evidence" value="ECO:0007669"/>
    <property type="project" value="UniProtKB-KW"/>
</dbReference>
<dbReference type="eggNOG" id="COG2205">
    <property type="taxonomic scope" value="Bacteria"/>
</dbReference>
<keyword evidence="6" id="KW-0808">Transferase</keyword>
<accession>A0A0A3Z903</accession>
<keyword evidence="9" id="KW-0067">ATP-binding</keyword>
<dbReference type="STRING" id="371042.NG99_10720"/>
<evidence type="ECO:0000256" key="5">
    <source>
        <dbReference type="ARBA" id="ARBA00022553"/>
    </source>
</evidence>
<evidence type="ECO:0000256" key="10">
    <source>
        <dbReference type="SAM" id="Phobius"/>
    </source>
</evidence>
<dbReference type="Pfam" id="PF02518">
    <property type="entry name" value="HATPase_c"/>
    <property type="match status" value="1"/>
</dbReference>
<dbReference type="InterPro" id="IPR003594">
    <property type="entry name" value="HATPase_dom"/>
</dbReference>
<dbReference type="Proteomes" id="UP000030351">
    <property type="component" value="Unassembled WGS sequence"/>
</dbReference>